<evidence type="ECO:0000313" key="1">
    <source>
        <dbReference type="EMBL" id="KKP43875.1"/>
    </source>
</evidence>
<dbReference type="EMBL" id="LBOV01000010">
    <property type="protein sequence ID" value="KKP43875.1"/>
    <property type="molecule type" value="Genomic_DNA"/>
</dbReference>
<evidence type="ECO:0000313" key="2">
    <source>
        <dbReference type="Proteomes" id="UP000034302"/>
    </source>
</evidence>
<name>A0A0G0BYC2_9BACT</name>
<accession>A0A0G0BYC2</accession>
<reference evidence="1 2" key="1">
    <citation type="journal article" date="2015" name="Nature">
        <title>rRNA introns, odd ribosomes, and small enigmatic genomes across a large radiation of phyla.</title>
        <authorList>
            <person name="Brown C.T."/>
            <person name="Hug L.A."/>
            <person name="Thomas B.C."/>
            <person name="Sharon I."/>
            <person name="Castelle C.J."/>
            <person name="Singh A."/>
            <person name="Wilkins M.J."/>
            <person name="Williams K.H."/>
            <person name="Banfield J.F."/>
        </authorList>
    </citation>
    <scope>NUCLEOTIDE SEQUENCE [LARGE SCALE GENOMIC DNA]</scope>
</reference>
<gene>
    <name evidence="1" type="ORF">UR34_C0010G0040</name>
</gene>
<comment type="caution">
    <text evidence="1">The sequence shown here is derived from an EMBL/GenBank/DDBJ whole genome shotgun (WGS) entry which is preliminary data.</text>
</comment>
<dbReference type="Proteomes" id="UP000034302">
    <property type="component" value="Unassembled WGS sequence"/>
</dbReference>
<protein>
    <submittedName>
        <fullName evidence="1">Uncharacterized protein</fullName>
    </submittedName>
</protein>
<proteinExistence type="predicted"/>
<organism evidence="1 2">
    <name type="scientific">candidate division WS6 bacterium GW2011_GWC1_33_20</name>
    <dbReference type="NCBI Taxonomy" id="1619089"/>
    <lineage>
        <taxon>Bacteria</taxon>
        <taxon>Candidatus Dojkabacteria</taxon>
    </lineage>
</organism>
<sequence length="198" mass="23002">MSDTYENETGPIQRILTDKVVKDGKTFGIFPRADSNEVNAEYVDYEVEKYKGILDKFREKKNLSYVDYNGFSVFYHNRLQRKEESDTLVNVYSGMLGKSVNDIYSELYFVVETIKFGQVKPTIAILELRDRLTGSGMDGKTVPMWKYDTETESFSDSIMVQIPRDTRLTYDDYKESIFSEKVTKNDPFLEIASTVNRF</sequence>
<dbReference type="AlphaFoldDB" id="A0A0G0BYC2"/>